<gene>
    <name evidence="2" type="ORF">POTOM_039912</name>
</gene>
<sequence>MESMSQKQARGRLELPTRQALGEGNRVRRNNQVVSIPPRPRSTCTCSNRPGSVRCSKHGYMVPGDKLIRRHQANKEILRRALAPPNRRFEIEAAIGMVGFEIVFHLGGQAFLHICLPGETLDRELEEASTVASDIRASDFSFE</sequence>
<organism evidence="2 3">
    <name type="scientific">Populus tomentosa</name>
    <name type="common">Chinese white poplar</name>
    <dbReference type="NCBI Taxonomy" id="118781"/>
    <lineage>
        <taxon>Eukaryota</taxon>
        <taxon>Viridiplantae</taxon>
        <taxon>Streptophyta</taxon>
        <taxon>Embryophyta</taxon>
        <taxon>Tracheophyta</taxon>
        <taxon>Spermatophyta</taxon>
        <taxon>Magnoliopsida</taxon>
        <taxon>eudicotyledons</taxon>
        <taxon>Gunneridae</taxon>
        <taxon>Pentapetalae</taxon>
        <taxon>rosids</taxon>
        <taxon>fabids</taxon>
        <taxon>Malpighiales</taxon>
        <taxon>Salicaceae</taxon>
        <taxon>Saliceae</taxon>
        <taxon>Populus</taxon>
    </lineage>
</organism>
<evidence type="ECO:0000256" key="1">
    <source>
        <dbReference type="SAM" id="MobiDB-lite"/>
    </source>
</evidence>
<dbReference type="OrthoDB" id="3817375at2759"/>
<reference evidence="2" key="1">
    <citation type="journal article" date="2020" name="bioRxiv">
        <title>Hybrid origin of Populus tomentosa Carr. identified through genome sequencing and phylogenomic analysis.</title>
        <authorList>
            <person name="An X."/>
            <person name="Gao K."/>
            <person name="Chen Z."/>
            <person name="Li J."/>
            <person name="Yang X."/>
            <person name="Yang X."/>
            <person name="Zhou J."/>
            <person name="Guo T."/>
            <person name="Zhao T."/>
            <person name="Huang S."/>
            <person name="Miao D."/>
            <person name="Khan W.U."/>
            <person name="Rao P."/>
            <person name="Ye M."/>
            <person name="Lei B."/>
            <person name="Liao W."/>
            <person name="Wang J."/>
            <person name="Ji L."/>
            <person name="Li Y."/>
            <person name="Guo B."/>
            <person name="Mustafa N.S."/>
            <person name="Li S."/>
            <person name="Yun Q."/>
            <person name="Keller S.R."/>
            <person name="Mao J."/>
            <person name="Zhang R."/>
            <person name="Strauss S.H."/>
        </authorList>
    </citation>
    <scope>NUCLEOTIDE SEQUENCE</scope>
    <source>
        <strain evidence="2">GM15</strain>
        <tissue evidence="2">Leaf</tissue>
    </source>
</reference>
<name>A0A8X7YXR2_POPTO</name>
<feature type="region of interest" description="Disordered" evidence="1">
    <location>
        <begin position="1"/>
        <end position="26"/>
    </location>
</feature>
<dbReference type="AlphaFoldDB" id="A0A8X7YXR2"/>
<keyword evidence="3" id="KW-1185">Reference proteome</keyword>
<evidence type="ECO:0000313" key="3">
    <source>
        <dbReference type="Proteomes" id="UP000886885"/>
    </source>
</evidence>
<evidence type="ECO:0000313" key="2">
    <source>
        <dbReference type="EMBL" id="KAG6756483.1"/>
    </source>
</evidence>
<dbReference type="Proteomes" id="UP000886885">
    <property type="component" value="Chromosome 11A"/>
</dbReference>
<protein>
    <submittedName>
        <fullName evidence="2">Uncharacterized protein</fullName>
    </submittedName>
</protein>
<proteinExistence type="predicted"/>
<dbReference type="EMBL" id="JAAWWB010000021">
    <property type="protein sequence ID" value="KAG6756483.1"/>
    <property type="molecule type" value="Genomic_DNA"/>
</dbReference>
<accession>A0A8X7YXR2</accession>
<comment type="caution">
    <text evidence="2">The sequence shown here is derived from an EMBL/GenBank/DDBJ whole genome shotgun (WGS) entry which is preliminary data.</text>
</comment>